<keyword evidence="2" id="KW-0378">Hydrolase</keyword>
<protein>
    <submittedName>
        <fullName evidence="2">Ubiquitin carboxyl-terminal hydrolase 48</fullName>
    </submittedName>
</protein>
<feature type="region of interest" description="Disordered" evidence="1">
    <location>
        <begin position="42"/>
        <end position="72"/>
    </location>
</feature>
<name>E2ANP6_CAMFO</name>
<dbReference type="Proteomes" id="UP000000311">
    <property type="component" value="Unassembled WGS sequence"/>
</dbReference>
<dbReference type="STRING" id="104421.E2ANP6"/>
<dbReference type="EMBL" id="GL441289">
    <property type="protein sequence ID" value="EFN64947.1"/>
    <property type="molecule type" value="Genomic_DNA"/>
</dbReference>
<sequence>MLCIASGLCAACMLARVEQERLESLKYERATIYIKCIDDNEDTKTENNSETAAKRPKIENVRPSRTRRKLKGSHELKVSSEITLRELKVMTMQICGAGPYDQHIMLGEHELTDHSQSLASLGIFPGALLTLKVRLNLSFIYFIYLNNRNLKNKENNKTKK</sequence>
<reference evidence="2 3" key="1">
    <citation type="journal article" date="2010" name="Science">
        <title>Genomic comparison of the ants Camponotus floridanus and Harpegnathos saltator.</title>
        <authorList>
            <person name="Bonasio R."/>
            <person name="Zhang G."/>
            <person name="Ye C."/>
            <person name="Mutti N.S."/>
            <person name="Fang X."/>
            <person name="Qin N."/>
            <person name="Donahue G."/>
            <person name="Yang P."/>
            <person name="Li Q."/>
            <person name="Li C."/>
            <person name="Zhang P."/>
            <person name="Huang Z."/>
            <person name="Berger S.L."/>
            <person name="Reinberg D."/>
            <person name="Wang J."/>
            <person name="Liebig J."/>
        </authorList>
    </citation>
    <scope>NUCLEOTIDE SEQUENCE [LARGE SCALE GENOMIC DNA]</scope>
    <source>
        <strain evidence="3">C129</strain>
    </source>
</reference>
<evidence type="ECO:0000313" key="3">
    <source>
        <dbReference type="Proteomes" id="UP000000311"/>
    </source>
</evidence>
<keyword evidence="3" id="KW-1185">Reference proteome</keyword>
<dbReference type="AlphaFoldDB" id="E2ANP6"/>
<dbReference type="OrthoDB" id="289038at2759"/>
<dbReference type="SUPFAM" id="SSF54236">
    <property type="entry name" value="Ubiquitin-like"/>
    <property type="match status" value="1"/>
</dbReference>
<dbReference type="InterPro" id="IPR029071">
    <property type="entry name" value="Ubiquitin-like_domsf"/>
</dbReference>
<dbReference type="Gene3D" id="3.10.20.90">
    <property type="entry name" value="Phosphatidylinositol 3-kinase Catalytic Subunit, Chain A, domain 1"/>
    <property type="match status" value="1"/>
</dbReference>
<gene>
    <name evidence="2" type="ORF">EAG_09760</name>
</gene>
<organism evidence="3">
    <name type="scientific">Camponotus floridanus</name>
    <name type="common">Florida carpenter ant</name>
    <dbReference type="NCBI Taxonomy" id="104421"/>
    <lineage>
        <taxon>Eukaryota</taxon>
        <taxon>Metazoa</taxon>
        <taxon>Ecdysozoa</taxon>
        <taxon>Arthropoda</taxon>
        <taxon>Hexapoda</taxon>
        <taxon>Insecta</taxon>
        <taxon>Pterygota</taxon>
        <taxon>Neoptera</taxon>
        <taxon>Endopterygota</taxon>
        <taxon>Hymenoptera</taxon>
        <taxon>Apocrita</taxon>
        <taxon>Aculeata</taxon>
        <taxon>Formicoidea</taxon>
        <taxon>Formicidae</taxon>
        <taxon>Formicinae</taxon>
        <taxon>Camponotus</taxon>
    </lineage>
</organism>
<dbReference type="InParanoid" id="E2ANP6"/>
<evidence type="ECO:0000313" key="2">
    <source>
        <dbReference type="EMBL" id="EFN64947.1"/>
    </source>
</evidence>
<accession>E2ANP6</accession>
<proteinExistence type="predicted"/>
<dbReference type="GO" id="GO:0016787">
    <property type="term" value="F:hydrolase activity"/>
    <property type="evidence" value="ECO:0007669"/>
    <property type="project" value="UniProtKB-KW"/>
</dbReference>
<evidence type="ECO:0000256" key="1">
    <source>
        <dbReference type="SAM" id="MobiDB-lite"/>
    </source>
</evidence>
<feature type="compositionally biased region" description="Basic and acidic residues" evidence="1">
    <location>
        <begin position="42"/>
        <end position="62"/>
    </location>
</feature>